<dbReference type="EMBL" id="JADCNM010000009">
    <property type="protein sequence ID" value="KAG0467912.1"/>
    <property type="molecule type" value="Genomic_DNA"/>
</dbReference>
<sequence>MEIRIGSPMVTKGTRKTNFNRSLKRTRVRSEDFIDLEDVQNRNSPSKTIPRLIFSCKESRGINPTYCAFK</sequence>
<dbReference type="Proteomes" id="UP000639772">
    <property type="component" value="Chromosome 9"/>
</dbReference>
<organism evidence="1 2">
    <name type="scientific">Vanilla planifolia</name>
    <name type="common">Vanilla</name>
    <dbReference type="NCBI Taxonomy" id="51239"/>
    <lineage>
        <taxon>Eukaryota</taxon>
        <taxon>Viridiplantae</taxon>
        <taxon>Streptophyta</taxon>
        <taxon>Embryophyta</taxon>
        <taxon>Tracheophyta</taxon>
        <taxon>Spermatophyta</taxon>
        <taxon>Magnoliopsida</taxon>
        <taxon>Liliopsida</taxon>
        <taxon>Asparagales</taxon>
        <taxon>Orchidaceae</taxon>
        <taxon>Vanilloideae</taxon>
        <taxon>Vanilleae</taxon>
        <taxon>Vanilla</taxon>
    </lineage>
</organism>
<evidence type="ECO:0000313" key="2">
    <source>
        <dbReference type="Proteomes" id="UP000639772"/>
    </source>
</evidence>
<dbReference type="AlphaFoldDB" id="A0A835QF14"/>
<proteinExistence type="predicted"/>
<gene>
    <name evidence="1" type="ORF">HPP92_017240</name>
</gene>
<protein>
    <submittedName>
        <fullName evidence="1">Uncharacterized protein</fullName>
    </submittedName>
</protein>
<reference evidence="1 2" key="1">
    <citation type="journal article" date="2020" name="Nat. Food">
        <title>A phased Vanilla planifolia genome enables genetic improvement of flavour and production.</title>
        <authorList>
            <person name="Hasing T."/>
            <person name="Tang H."/>
            <person name="Brym M."/>
            <person name="Khazi F."/>
            <person name="Huang T."/>
            <person name="Chambers A.H."/>
        </authorList>
    </citation>
    <scope>NUCLEOTIDE SEQUENCE [LARGE SCALE GENOMIC DNA]</scope>
    <source>
        <tissue evidence="1">Leaf</tissue>
    </source>
</reference>
<name>A0A835QF14_VANPL</name>
<accession>A0A835QF14</accession>
<comment type="caution">
    <text evidence="1">The sequence shown here is derived from an EMBL/GenBank/DDBJ whole genome shotgun (WGS) entry which is preliminary data.</text>
</comment>
<evidence type="ECO:0000313" key="1">
    <source>
        <dbReference type="EMBL" id="KAG0467912.1"/>
    </source>
</evidence>